<keyword evidence="3" id="KW-1185">Reference proteome</keyword>
<organism evidence="2 3">
    <name type="scientific">Flavobacterium tagetis</name>
    <dbReference type="NCBI Taxonomy" id="2801336"/>
    <lineage>
        <taxon>Bacteria</taxon>
        <taxon>Pseudomonadati</taxon>
        <taxon>Bacteroidota</taxon>
        <taxon>Flavobacteriia</taxon>
        <taxon>Flavobacteriales</taxon>
        <taxon>Flavobacteriaceae</taxon>
        <taxon>Flavobacterium</taxon>
    </lineage>
</organism>
<feature type="signal peptide" evidence="1">
    <location>
        <begin position="1"/>
        <end position="18"/>
    </location>
</feature>
<evidence type="ECO:0000313" key="3">
    <source>
        <dbReference type="Proteomes" id="UP000603728"/>
    </source>
</evidence>
<sequence length="132" mass="15527">MKSAILIILSLFPCFIGAQEKVKDTLLFAYDSNYITIYPENPNYYHIKDGSGTRIGGFYFTEVQKINICNTKSKEINLKEFIRSSKFYNENKKIKLRDYELWDYLKDYTIVLVKSNDGKKSYIQVKSSFEIE</sequence>
<evidence type="ECO:0000256" key="1">
    <source>
        <dbReference type="SAM" id="SignalP"/>
    </source>
</evidence>
<dbReference type="RefSeq" id="WP_202000463.1">
    <property type="nucleotide sequence ID" value="NZ_JAERSF010000002.1"/>
</dbReference>
<dbReference type="Proteomes" id="UP000603728">
    <property type="component" value="Unassembled WGS sequence"/>
</dbReference>
<dbReference type="EMBL" id="JAERSF010000002">
    <property type="protein sequence ID" value="MBL0736979.1"/>
    <property type="molecule type" value="Genomic_DNA"/>
</dbReference>
<feature type="chain" id="PRO_5045289284" evidence="1">
    <location>
        <begin position="19"/>
        <end position="132"/>
    </location>
</feature>
<protein>
    <submittedName>
        <fullName evidence="2">Uncharacterized protein</fullName>
    </submittedName>
</protein>
<reference evidence="2 3" key="1">
    <citation type="submission" date="2021-01" db="EMBL/GenBank/DDBJ databases">
        <title>Genome seq and assembly of Flavobacterium sp. GN10.</title>
        <authorList>
            <person name="Chhetri G."/>
        </authorList>
    </citation>
    <scope>NUCLEOTIDE SEQUENCE [LARGE SCALE GENOMIC DNA]</scope>
    <source>
        <strain evidence="2 3">GN10</strain>
    </source>
</reference>
<evidence type="ECO:0000313" key="2">
    <source>
        <dbReference type="EMBL" id="MBL0736979.1"/>
    </source>
</evidence>
<gene>
    <name evidence="2" type="ORF">JI750_08805</name>
</gene>
<accession>A0ABS1KBW4</accession>
<name>A0ABS1KBW4_9FLAO</name>
<proteinExistence type="predicted"/>
<comment type="caution">
    <text evidence="2">The sequence shown here is derived from an EMBL/GenBank/DDBJ whole genome shotgun (WGS) entry which is preliminary data.</text>
</comment>
<keyword evidence="1" id="KW-0732">Signal</keyword>